<reference evidence="1 2" key="1">
    <citation type="submission" date="2018-05" db="EMBL/GenBank/DDBJ databases">
        <title>Genomic Encyclopedia of Type Strains, Phase IV (KMG-IV): sequencing the most valuable type-strain genomes for metagenomic binning, comparative biology and taxonomic classification.</title>
        <authorList>
            <person name="Goeker M."/>
        </authorList>
    </citation>
    <scope>NUCLEOTIDE SEQUENCE [LARGE SCALE GENOMIC DNA]</scope>
    <source>
        <strain evidence="1 2">DSM 18773</strain>
    </source>
</reference>
<accession>A0A316DC40</accession>
<dbReference type="OrthoDB" id="5456548at2"/>
<sequence>MKFTYVLSGIGWADVSLEVEEQKFYFDASYISDALRDLLAGLLHLISGGRDDGDRTKPFYFNWYGEPTVARWMLELRDEEHVRIKIDVFPDESVVDMGGERQVPIDAIVPKNDLIHVVVSAIRLLIRTTGVIGYQSTWNHHEFPLQSFLKLYHYVTYNRHFPVTQTVDGYMEHTHSDLREEIRLLSLLLSEADTD</sequence>
<evidence type="ECO:0000313" key="2">
    <source>
        <dbReference type="Proteomes" id="UP000245634"/>
    </source>
</evidence>
<protein>
    <submittedName>
        <fullName evidence="1">Uncharacterized protein</fullName>
    </submittedName>
</protein>
<dbReference type="Proteomes" id="UP000245634">
    <property type="component" value="Unassembled WGS sequence"/>
</dbReference>
<keyword evidence="2" id="KW-1185">Reference proteome</keyword>
<comment type="caution">
    <text evidence="1">The sequence shown here is derived from an EMBL/GenBank/DDBJ whole genome shotgun (WGS) entry which is preliminary data.</text>
</comment>
<organism evidence="1 2">
    <name type="scientific">Tumebacillus permanentifrigoris</name>
    <dbReference type="NCBI Taxonomy" id="378543"/>
    <lineage>
        <taxon>Bacteria</taxon>
        <taxon>Bacillati</taxon>
        <taxon>Bacillota</taxon>
        <taxon>Bacilli</taxon>
        <taxon>Bacillales</taxon>
        <taxon>Alicyclobacillaceae</taxon>
        <taxon>Tumebacillus</taxon>
    </lineage>
</organism>
<dbReference type="EMBL" id="QGGL01000004">
    <property type="protein sequence ID" value="PWK14857.1"/>
    <property type="molecule type" value="Genomic_DNA"/>
</dbReference>
<gene>
    <name evidence="1" type="ORF">C7459_10456</name>
</gene>
<dbReference type="RefSeq" id="WP_109687199.1">
    <property type="nucleotide sequence ID" value="NZ_QGGL01000004.1"/>
</dbReference>
<name>A0A316DC40_9BACL</name>
<dbReference type="AlphaFoldDB" id="A0A316DC40"/>
<proteinExistence type="predicted"/>
<evidence type="ECO:0000313" key="1">
    <source>
        <dbReference type="EMBL" id="PWK14857.1"/>
    </source>
</evidence>